<dbReference type="Gene3D" id="1.10.287.130">
    <property type="match status" value="1"/>
</dbReference>
<accession>A0A1M6J8G0</accession>
<dbReference type="CDD" id="cd00082">
    <property type="entry name" value="HisKA"/>
    <property type="match status" value="1"/>
</dbReference>
<evidence type="ECO:0000256" key="2">
    <source>
        <dbReference type="ARBA" id="ARBA00004141"/>
    </source>
</evidence>
<dbReference type="CDD" id="cd00075">
    <property type="entry name" value="HATPase"/>
    <property type="match status" value="1"/>
</dbReference>
<dbReference type="InterPro" id="IPR005467">
    <property type="entry name" value="His_kinase_dom"/>
</dbReference>
<evidence type="ECO:0000259" key="13">
    <source>
        <dbReference type="PROSITE" id="PS50109"/>
    </source>
</evidence>
<dbReference type="InterPro" id="IPR004358">
    <property type="entry name" value="Sig_transdc_His_kin-like_C"/>
</dbReference>
<comment type="catalytic activity">
    <reaction evidence="1">
        <text>ATP + protein L-histidine = ADP + protein N-phospho-L-histidine.</text>
        <dbReference type="EC" id="2.7.13.3"/>
    </reaction>
</comment>
<dbReference type="InterPro" id="IPR036097">
    <property type="entry name" value="HisK_dim/P_sf"/>
</dbReference>
<dbReference type="SUPFAM" id="SSF55874">
    <property type="entry name" value="ATPase domain of HSP90 chaperone/DNA topoisomerase II/histidine kinase"/>
    <property type="match status" value="1"/>
</dbReference>
<keyword evidence="15" id="KW-1185">Reference proteome</keyword>
<feature type="domain" description="Histidine kinase" evidence="13">
    <location>
        <begin position="93"/>
        <end position="284"/>
    </location>
</feature>
<keyword evidence="7 14" id="KW-0418">Kinase</keyword>
<evidence type="ECO:0000256" key="4">
    <source>
        <dbReference type="ARBA" id="ARBA00022553"/>
    </source>
</evidence>
<evidence type="ECO:0000256" key="11">
    <source>
        <dbReference type="SAM" id="Coils"/>
    </source>
</evidence>
<keyword evidence="8 12" id="KW-1133">Transmembrane helix</keyword>
<dbReference type="PANTHER" id="PTHR45528:SF8">
    <property type="entry name" value="HISTIDINE KINASE"/>
    <property type="match status" value="1"/>
</dbReference>
<keyword evidence="6 12" id="KW-0812">Transmembrane</keyword>
<sequence length="300" mass="34991">MYLLAIIFISIFITILFIWMIIKLVSYKRQIQDITNQIKEFKERKSNKIINTGIKDKDIEALAFEINEYLTLYKRHEQEKVVFENTLKQGIANMSHDLRTPLTSIIGYLKLLKKDEISKEEALKILESKANKLNILIDYFFQLASIESEDYKLDLTKINLTNIVRNEILFFYEAFERKGLEPKINILDDPIFIMGDKDSVERVIDNLISNALKYAEKDIEITLKEHEGKVIFTISNVCKGISEEDVLYMFDRFYMADKIRKGQGVGLGLAIVKSLMEKMKGIVTSKLEQNIITITCEWKY</sequence>
<dbReference type="PRINTS" id="PR00344">
    <property type="entry name" value="BCTRLSENSOR"/>
</dbReference>
<proteinExistence type="predicted"/>
<gene>
    <name evidence="14" type="ORF">SAMN05444401_2989</name>
</gene>
<feature type="coiled-coil region" evidence="11">
    <location>
        <begin position="24"/>
        <end position="79"/>
    </location>
</feature>
<dbReference type="InterPro" id="IPR050398">
    <property type="entry name" value="HssS/ArlS-like"/>
</dbReference>
<organism evidence="14 15">
    <name type="scientific">Clostridium amylolyticum</name>
    <dbReference type="NCBI Taxonomy" id="1121298"/>
    <lineage>
        <taxon>Bacteria</taxon>
        <taxon>Bacillati</taxon>
        <taxon>Bacillota</taxon>
        <taxon>Clostridia</taxon>
        <taxon>Eubacteriales</taxon>
        <taxon>Clostridiaceae</taxon>
        <taxon>Clostridium</taxon>
    </lineage>
</organism>
<dbReference type="SMART" id="SM00388">
    <property type="entry name" value="HisKA"/>
    <property type="match status" value="1"/>
</dbReference>
<keyword evidence="5" id="KW-0808">Transferase</keyword>
<keyword evidence="10 12" id="KW-0472">Membrane</keyword>
<dbReference type="RefSeq" id="WP_073008333.1">
    <property type="nucleotide sequence ID" value="NZ_FQZO01000005.1"/>
</dbReference>
<protein>
    <recommendedName>
        <fullName evidence="3">histidine kinase</fullName>
        <ecNumber evidence="3">2.7.13.3</ecNumber>
    </recommendedName>
</protein>
<dbReference type="AlphaFoldDB" id="A0A1M6J8G0"/>
<evidence type="ECO:0000256" key="6">
    <source>
        <dbReference type="ARBA" id="ARBA00022692"/>
    </source>
</evidence>
<dbReference type="Gene3D" id="3.30.565.10">
    <property type="entry name" value="Histidine kinase-like ATPase, C-terminal domain"/>
    <property type="match status" value="1"/>
</dbReference>
<keyword evidence="11" id="KW-0175">Coiled coil</keyword>
<evidence type="ECO:0000256" key="9">
    <source>
        <dbReference type="ARBA" id="ARBA00023012"/>
    </source>
</evidence>
<feature type="transmembrane region" description="Helical" evidence="12">
    <location>
        <begin position="6"/>
        <end position="25"/>
    </location>
</feature>
<dbReference type="EMBL" id="FQZO01000005">
    <property type="protein sequence ID" value="SHJ42955.1"/>
    <property type="molecule type" value="Genomic_DNA"/>
</dbReference>
<dbReference type="GO" id="GO:0005886">
    <property type="term" value="C:plasma membrane"/>
    <property type="evidence" value="ECO:0007669"/>
    <property type="project" value="TreeGrafter"/>
</dbReference>
<dbReference type="InterPro" id="IPR003661">
    <property type="entry name" value="HisK_dim/P_dom"/>
</dbReference>
<keyword evidence="9" id="KW-0902">Two-component regulatory system</keyword>
<name>A0A1M6J8G0_9CLOT</name>
<dbReference type="OrthoDB" id="9792991at2"/>
<evidence type="ECO:0000256" key="10">
    <source>
        <dbReference type="ARBA" id="ARBA00023136"/>
    </source>
</evidence>
<evidence type="ECO:0000256" key="12">
    <source>
        <dbReference type="SAM" id="Phobius"/>
    </source>
</evidence>
<dbReference type="InterPro" id="IPR036890">
    <property type="entry name" value="HATPase_C_sf"/>
</dbReference>
<evidence type="ECO:0000256" key="1">
    <source>
        <dbReference type="ARBA" id="ARBA00000085"/>
    </source>
</evidence>
<reference evidence="14 15" key="1">
    <citation type="submission" date="2016-11" db="EMBL/GenBank/DDBJ databases">
        <authorList>
            <person name="Jaros S."/>
            <person name="Januszkiewicz K."/>
            <person name="Wedrychowicz H."/>
        </authorList>
    </citation>
    <scope>NUCLEOTIDE SEQUENCE [LARGE SCALE GENOMIC DNA]</scope>
    <source>
        <strain evidence="14 15">DSM 21864</strain>
    </source>
</reference>
<dbReference type="EC" id="2.7.13.3" evidence="3"/>
<dbReference type="Proteomes" id="UP000184080">
    <property type="component" value="Unassembled WGS sequence"/>
</dbReference>
<dbReference type="InterPro" id="IPR003594">
    <property type="entry name" value="HATPase_dom"/>
</dbReference>
<dbReference type="STRING" id="1121298.SAMN05444401_2989"/>
<evidence type="ECO:0000256" key="5">
    <source>
        <dbReference type="ARBA" id="ARBA00022679"/>
    </source>
</evidence>
<dbReference type="PANTHER" id="PTHR45528">
    <property type="entry name" value="SENSOR HISTIDINE KINASE CPXA"/>
    <property type="match status" value="1"/>
</dbReference>
<dbReference type="SMART" id="SM00387">
    <property type="entry name" value="HATPase_c"/>
    <property type="match status" value="1"/>
</dbReference>
<dbReference type="SUPFAM" id="SSF47384">
    <property type="entry name" value="Homodimeric domain of signal transducing histidine kinase"/>
    <property type="match status" value="1"/>
</dbReference>
<evidence type="ECO:0000313" key="14">
    <source>
        <dbReference type="EMBL" id="SHJ42955.1"/>
    </source>
</evidence>
<comment type="subcellular location">
    <subcellularLocation>
        <location evidence="2">Membrane</location>
        <topology evidence="2">Multi-pass membrane protein</topology>
    </subcellularLocation>
</comment>
<dbReference type="Pfam" id="PF00512">
    <property type="entry name" value="HisKA"/>
    <property type="match status" value="1"/>
</dbReference>
<evidence type="ECO:0000256" key="8">
    <source>
        <dbReference type="ARBA" id="ARBA00022989"/>
    </source>
</evidence>
<dbReference type="GO" id="GO:0000155">
    <property type="term" value="F:phosphorelay sensor kinase activity"/>
    <property type="evidence" value="ECO:0007669"/>
    <property type="project" value="InterPro"/>
</dbReference>
<evidence type="ECO:0000256" key="3">
    <source>
        <dbReference type="ARBA" id="ARBA00012438"/>
    </source>
</evidence>
<keyword evidence="4" id="KW-0597">Phosphoprotein</keyword>
<evidence type="ECO:0000313" key="15">
    <source>
        <dbReference type="Proteomes" id="UP000184080"/>
    </source>
</evidence>
<evidence type="ECO:0000256" key="7">
    <source>
        <dbReference type="ARBA" id="ARBA00022777"/>
    </source>
</evidence>
<dbReference type="PROSITE" id="PS50109">
    <property type="entry name" value="HIS_KIN"/>
    <property type="match status" value="1"/>
</dbReference>
<dbReference type="Pfam" id="PF02518">
    <property type="entry name" value="HATPase_c"/>
    <property type="match status" value="1"/>
</dbReference>